<name>A0A9E7SCQ7_9EURY</name>
<keyword evidence="2" id="KW-1185">Reference proteome</keyword>
<dbReference type="Gene3D" id="3.90.550.10">
    <property type="entry name" value="Spore Coat Polysaccharide Biosynthesis Protein SpsA, Chain A"/>
    <property type="match status" value="1"/>
</dbReference>
<dbReference type="SUPFAM" id="SSF53448">
    <property type="entry name" value="Nucleotide-diphospho-sugar transferases"/>
    <property type="match status" value="1"/>
</dbReference>
<dbReference type="Proteomes" id="UP001056425">
    <property type="component" value="Chromosome"/>
</dbReference>
<dbReference type="RefSeq" id="WP_251948904.1">
    <property type="nucleotide sequence ID" value="NZ_CP080572.1"/>
</dbReference>
<dbReference type="GO" id="GO:0016779">
    <property type="term" value="F:nucleotidyltransferase activity"/>
    <property type="evidence" value="ECO:0007669"/>
    <property type="project" value="UniProtKB-KW"/>
</dbReference>
<evidence type="ECO:0000313" key="1">
    <source>
        <dbReference type="EMBL" id="USG99696.1"/>
    </source>
</evidence>
<keyword evidence="1" id="KW-0808">Transferase</keyword>
<proteinExistence type="predicted"/>
<dbReference type="AlphaFoldDB" id="A0A9E7SCQ7"/>
<reference evidence="1 2" key="1">
    <citation type="submission" date="2021-08" db="EMBL/GenBank/DDBJ databases">
        <title>Thermococcus onnuriiensis IOH2.</title>
        <authorList>
            <person name="Park Y.-J."/>
        </authorList>
    </citation>
    <scope>NUCLEOTIDE SEQUENCE [LARGE SCALE GENOMIC DNA]</scope>
    <source>
        <strain evidence="1 2">IOH2</strain>
    </source>
</reference>
<dbReference type="KEGG" id="thei:K1720_09390"/>
<gene>
    <name evidence="1" type="ORF">K1720_09390</name>
</gene>
<protein>
    <submittedName>
        <fullName evidence="1">Molybdenum cofactor guanylyltransferase</fullName>
    </submittedName>
</protein>
<dbReference type="InterPro" id="IPR029044">
    <property type="entry name" value="Nucleotide-diphossugar_trans"/>
</dbReference>
<keyword evidence="1" id="KW-0548">Nucleotidyltransferase</keyword>
<organism evidence="1 2">
    <name type="scientific">Thermococcus argininiproducens</name>
    <dbReference type="NCBI Taxonomy" id="2866384"/>
    <lineage>
        <taxon>Archaea</taxon>
        <taxon>Methanobacteriati</taxon>
        <taxon>Methanobacteriota</taxon>
        <taxon>Thermococci</taxon>
        <taxon>Thermococcales</taxon>
        <taxon>Thermococcaceae</taxon>
        <taxon>Thermococcus</taxon>
    </lineage>
</organism>
<dbReference type="EMBL" id="CP080572">
    <property type="protein sequence ID" value="USG99696.1"/>
    <property type="molecule type" value="Genomic_DNA"/>
</dbReference>
<evidence type="ECO:0000313" key="2">
    <source>
        <dbReference type="Proteomes" id="UP001056425"/>
    </source>
</evidence>
<accession>A0A9E7SCQ7</accession>
<dbReference type="GeneID" id="72778560"/>
<sequence>MRAYVLAFPERRWENYLLPINEEPVVKIVERRLLTAKRIDEVITIVRKGQLKKFSLHILRPEGVNARNKLEALYKVLPFSGEIFLIEGNMPLVMPFLLNYLSTLFYELDIEALIPSWASGQLEITHAFYDARALKKAIEVCLAENERRLSCIAKYLDYKRISIEELSKRNPKVTLSFFKIRNSFDLAFVEENLKRGF</sequence>